<dbReference type="InterPro" id="IPR025383">
    <property type="entry name" value="MrpA_C/MbhD"/>
</dbReference>
<protein>
    <submittedName>
        <fullName evidence="8">Putative monovalent cation/H+ antiporter subunit B</fullName>
    </submittedName>
</protein>
<dbReference type="Proteomes" id="UP000075531">
    <property type="component" value="Unassembled WGS sequence"/>
</dbReference>
<evidence type="ECO:0000256" key="3">
    <source>
        <dbReference type="ARBA" id="ARBA00022692"/>
    </source>
</evidence>
<sequence length="84" mass="8896">MLFALACALSVIMVAAAIWVVITPDLLKAIIVFAIVSLIASALFLFMQAPDVAITEASIGAGITTAIFIFSYKAFSKNNQSKNN</sequence>
<evidence type="ECO:0000256" key="6">
    <source>
        <dbReference type="SAM" id="Phobius"/>
    </source>
</evidence>
<dbReference type="EMBL" id="LTBA01000004">
    <property type="protein sequence ID" value="KYH35291.1"/>
    <property type="molecule type" value="Genomic_DNA"/>
</dbReference>
<evidence type="ECO:0000259" key="7">
    <source>
        <dbReference type="Pfam" id="PF13244"/>
    </source>
</evidence>
<gene>
    <name evidence="8" type="ORF">CLTEP_06950</name>
</gene>
<feature type="transmembrane region" description="Helical" evidence="6">
    <location>
        <begin position="26"/>
        <end position="46"/>
    </location>
</feature>
<dbReference type="Pfam" id="PF13244">
    <property type="entry name" value="MbhD"/>
    <property type="match status" value="1"/>
</dbReference>
<organism evidence="8 9">
    <name type="scientific">Clostridium tepidiprofundi DSM 19306</name>
    <dbReference type="NCBI Taxonomy" id="1121338"/>
    <lineage>
        <taxon>Bacteria</taxon>
        <taxon>Bacillati</taxon>
        <taxon>Bacillota</taxon>
        <taxon>Clostridia</taxon>
        <taxon>Eubacteriales</taxon>
        <taxon>Clostridiaceae</taxon>
        <taxon>Clostridium</taxon>
    </lineage>
</organism>
<keyword evidence="5 6" id="KW-0472">Membrane</keyword>
<dbReference type="InterPro" id="IPR042106">
    <property type="entry name" value="Nuo/plastoQ_OxRdtase_6_NuoJ"/>
</dbReference>
<proteinExistence type="predicted"/>
<dbReference type="AlphaFoldDB" id="A0A151B5S9"/>
<evidence type="ECO:0000256" key="4">
    <source>
        <dbReference type="ARBA" id="ARBA00022989"/>
    </source>
</evidence>
<evidence type="ECO:0000256" key="2">
    <source>
        <dbReference type="ARBA" id="ARBA00022475"/>
    </source>
</evidence>
<feature type="transmembrane region" description="Helical" evidence="6">
    <location>
        <begin position="53"/>
        <end position="75"/>
    </location>
</feature>
<evidence type="ECO:0000256" key="1">
    <source>
        <dbReference type="ARBA" id="ARBA00004651"/>
    </source>
</evidence>
<dbReference type="OrthoDB" id="7875411at2"/>
<comment type="subcellular location">
    <subcellularLocation>
        <location evidence="1">Cell membrane</location>
        <topology evidence="1">Multi-pass membrane protein</topology>
    </subcellularLocation>
</comment>
<feature type="domain" description="MrpA C-terminal/MbhD" evidence="7">
    <location>
        <begin position="11"/>
        <end position="73"/>
    </location>
</feature>
<keyword evidence="2" id="KW-1003">Cell membrane</keyword>
<keyword evidence="9" id="KW-1185">Reference proteome</keyword>
<name>A0A151B5S9_9CLOT</name>
<dbReference type="RefSeq" id="WP_066822648.1">
    <property type="nucleotide sequence ID" value="NZ_LTBA01000004.1"/>
</dbReference>
<evidence type="ECO:0000313" key="9">
    <source>
        <dbReference type="Proteomes" id="UP000075531"/>
    </source>
</evidence>
<dbReference type="GO" id="GO:0005886">
    <property type="term" value="C:plasma membrane"/>
    <property type="evidence" value="ECO:0007669"/>
    <property type="project" value="UniProtKB-SubCell"/>
</dbReference>
<keyword evidence="3 6" id="KW-0812">Transmembrane</keyword>
<dbReference type="STRING" id="1121338.CLTEP_06950"/>
<evidence type="ECO:0000313" key="8">
    <source>
        <dbReference type="EMBL" id="KYH35291.1"/>
    </source>
</evidence>
<dbReference type="Gene3D" id="1.20.120.1200">
    <property type="entry name" value="NADH-ubiquinone/plastoquinone oxidoreductase chain 6, subunit NuoJ"/>
    <property type="match status" value="1"/>
</dbReference>
<dbReference type="PATRIC" id="fig|1121338.3.peg.705"/>
<accession>A0A151B5S9</accession>
<reference evidence="8 9" key="1">
    <citation type="submission" date="2016-02" db="EMBL/GenBank/DDBJ databases">
        <title>Genome sequence of Clostridium tepidiprofundi DSM 19306.</title>
        <authorList>
            <person name="Poehlein A."/>
            <person name="Daniel R."/>
        </authorList>
    </citation>
    <scope>NUCLEOTIDE SEQUENCE [LARGE SCALE GENOMIC DNA]</scope>
    <source>
        <strain evidence="8 9">DSM 19306</strain>
    </source>
</reference>
<evidence type="ECO:0000256" key="5">
    <source>
        <dbReference type="ARBA" id="ARBA00023136"/>
    </source>
</evidence>
<comment type="caution">
    <text evidence="8">The sequence shown here is derived from an EMBL/GenBank/DDBJ whole genome shotgun (WGS) entry which is preliminary data.</text>
</comment>
<keyword evidence="4 6" id="KW-1133">Transmembrane helix</keyword>